<evidence type="ECO:0000256" key="1">
    <source>
        <dbReference type="SAM" id="MobiDB-lite"/>
    </source>
</evidence>
<keyword evidence="3" id="KW-1185">Reference proteome</keyword>
<dbReference type="PANTHER" id="PTHR33995:SF7">
    <property type="entry name" value="BURSICON SUBUNIT ALPHA-RELATED"/>
    <property type="match status" value="1"/>
</dbReference>
<evidence type="ECO:0000313" key="3">
    <source>
        <dbReference type="Proteomes" id="UP001159428"/>
    </source>
</evidence>
<proteinExistence type="predicted"/>
<feature type="compositionally biased region" description="Acidic residues" evidence="1">
    <location>
        <begin position="331"/>
        <end position="351"/>
    </location>
</feature>
<dbReference type="AlphaFoldDB" id="A0AAU9X7W1"/>
<dbReference type="EMBL" id="CALNXJ010000033">
    <property type="protein sequence ID" value="CAH3139500.1"/>
    <property type="molecule type" value="Genomic_DNA"/>
</dbReference>
<protein>
    <submittedName>
        <fullName evidence="2">Uncharacterized protein</fullName>
    </submittedName>
</protein>
<feature type="non-terminal residue" evidence="2">
    <location>
        <position position="1"/>
    </location>
</feature>
<evidence type="ECO:0000313" key="2">
    <source>
        <dbReference type="EMBL" id="CAH3139500.1"/>
    </source>
</evidence>
<sequence>LFQLETTFVALVFILKCIIVVESLFLNHHPYENDERQQIADRRIVIGSKEPRDINRSFLAGYRGRPGNKMRQRFRYPWRSRITKFATIKANPDICRNHSRVNRVEDEPGPVVCLRKSEHDLLVQLGSTGGLNKRYAAVNITDASGFEDLTTFPEGQPKTPDHDPKKTEVMNLTESTKHHAPMRQADKEELDLKKQQRLKRSLPTSPGTFFRGCQKRGTITKGTNLHRLCTECSATTRLSDDRFPKYINEVICRDSDHQCAANMGLCFQRTHQLDFLRFTGKFAPDIKMTNFAGKPVYKEVWDFYTQEIRSCCECEMYPHIYRAIKSRNGGDDGDDGDDDGDDDDDDDDDDR</sequence>
<dbReference type="PANTHER" id="PTHR33995">
    <property type="entry name" value="PROTEIN CBG18546"/>
    <property type="match status" value="1"/>
</dbReference>
<dbReference type="InterPro" id="IPR029034">
    <property type="entry name" value="Cystine-knot_cytokine"/>
</dbReference>
<dbReference type="Proteomes" id="UP001159428">
    <property type="component" value="Unassembled WGS sequence"/>
</dbReference>
<dbReference type="SUPFAM" id="SSF57501">
    <property type="entry name" value="Cystine-knot cytokines"/>
    <property type="match status" value="1"/>
</dbReference>
<organism evidence="2 3">
    <name type="scientific">Pocillopora meandrina</name>
    <dbReference type="NCBI Taxonomy" id="46732"/>
    <lineage>
        <taxon>Eukaryota</taxon>
        <taxon>Metazoa</taxon>
        <taxon>Cnidaria</taxon>
        <taxon>Anthozoa</taxon>
        <taxon>Hexacorallia</taxon>
        <taxon>Scleractinia</taxon>
        <taxon>Astrocoeniina</taxon>
        <taxon>Pocilloporidae</taxon>
        <taxon>Pocillopora</taxon>
    </lineage>
</organism>
<feature type="region of interest" description="Disordered" evidence="1">
    <location>
        <begin position="326"/>
        <end position="351"/>
    </location>
</feature>
<reference evidence="2 3" key="1">
    <citation type="submission" date="2022-05" db="EMBL/GenBank/DDBJ databases">
        <authorList>
            <consortium name="Genoscope - CEA"/>
            <person name="William W."/>
        </authorList>
    </citation>
    <scope>NUCLEOTIDE SEQUENCE [LARGE SCALE GENOMIC DNA]</scope>
</reference>
<comment type="caution">
    <text evidence="2">The sequence shown here is derived from an EMBL/GenBank/DDBJ whole genome shotgun (WGS) entry which is preliminary data.</text>
</comment>
<accession>A0AAU9X7W1</accession>
<gene>
    <name evidence="2" type="ORF">PMEA_00018840</name>
</gene>
<name>A0AAU9X7W1_9CNID</name>